<feature type="domain" description="Lipid/polyisoprenoid-binding YceI-like" evidence="4">
    <location>
        <begin position="86"/>
        <end position="259"/>
    </location>
</feature>
<dbReference type="PANTHER" id="PTHR34406">
    <property type="entry name" value="PROTEIN YCEI"/>
    <property type="match status" value="1"/>
</dbReference>
<dbReference type="InterPro" id="IPR007372">
    <property type="entry name" value="Lipid/polyisoprenoid-bd_YceI"/>
</dbReference>
<dbReference type="Pfam" id="PF04264">
    <property type="entry name" value="YceI"/>
    <property type="match status" value="1"/>
</dbReference>
<organism evidence="5">
    <name type="scientific">uncultured Chloroflexota bacterium</name>
    <dbReference type="NCBI Taxonomy" id="166587"/>
    <lineage>
        <taxon>Bacteria</taxon>
        <taxon>Bacillati</taxon>
        <taxon>Chloroflexota</taxon>
        <taxon>environmental samples</taxon>
    </lineage>
</organism>
<dbReference type="EMBL" id="CADCTC010000132">
    <property type="protein sequence ID" value="CAA9253133.1"/>
    <property type="molecule type" value="Genomic_DNA"/>
</dbReference>
<evidence type="ECO:0000256" key="2">
    <source>
        <dbReference type="SAM" id="MobiDB-lite"/>
    </source>
</evidence>
<evidence type="ECO:0000313" key="5">
    <source>
        <dbReference type="EMBL" id="CAA9253133.1"/>
    </source>
</evidence>
<sequence>MSVLTSFTRRRSIPLLALPFAVACGAAGDTAPSGQLGTAAGGASSAPASQSAALPTTGPASALPGATAAPAAPAAPATGVSASPITFKIVADGSMATFRVREQLANLPLPNDAVGTTNAVTGQISFTPAGGLQAEASKVSVDLSTLKSDSGMRDGFIKQNTLQTSQFPTAEFVPTRAEGIPSPLPASGEHTFKLTGPMTVHGVTKEVTWDVTARREGGQLTGKATTAVKFGDFGMAAPRVPLVLSIVDEIRLELDLVASQAS</sequence>
<dbReference type="SMART" id="SM00867">
    <property type="entry name" value="YceI"/>
    <property type="match status" value="1"/>
</dbReference>
<evidence type="ECO:0000256" key="3">
    <source>
        <dbReference type="SAM" id="SignalP"/>
    </source>
</evidence>
<dbReference type="SUPFAM" id="SSF101874">
    <property type="entry name" value="YceI-like"/>
    <property type="match status" value="1"/>
</dbReference>
<dbReference type="PANTHER" id="PTHR34406:SF1">
    <property type="entry name" value="PROTEIN YCEI"/>
    <property type="match status" value="1"/>
</dbReference>
<feature type="region of interest" description="Disordered" evidence="2">
    <location>
        <begin position="35"/>
        <end position="59"/>
    </location>
</feature>
<accession>A0A6J4II66</accession>
<keyword evidence="3" id="KW-0732">Signal</keyword>
<reference evidence="5" key="1">
    <citation type="submission" date="2020-02" db="EMBL/GenBank/DDBJ databases">
        <authorList>
            <person name="Meier V. D."/>
        </authorList>
    </citation>
    <scope>NUCLEOTIDE SEQUENCE</scope>
    <source>
        <strain evidence="5">AVDCRST_MAG77</strain>
    </source>
</reference>
<dbReference type="InterPro" id="IPR036761">
    <property type="entry name" value="TTHA0802/YceI-like_sf"/>
</dbReference>
<evidence type="ECO:0000259" key="4">
    <source>
        <dbReference type="SMART" id="SM00867"/>
    </source>
</evidence>
<feature type="chain" id="PRO_5026704041" description="Lipid/polyisoprenoid-binding YceI-like domain-containing protein" evidence="3">
    <location>
        <begin position="27"/>
        <end position="262"/>
    </location>
</feature>
<dbReference type="Gene3D" id="2.40.128.110">
    <property type="entry name" value="Lipid/polyisoprenoid-binding, YceI-like"/>
    <property type="match status" value="1"/>
</dbReference>
<feature type="signal peptide" evidence="3">
    <location>
        <begin position="1"/>
        <end position="26"/>
    </location>
</feature>
<gene>
    <name evidence="5" type="ORF">AVDCRST_MAG77-2201</name>
</gene>
<dbReference type="AlphaFoldDB" id="A0A6J4II66"/>
<name>A0A6J4II66_9CHLR</name>
<evidence type="ECO:0000256" key="1">
    <source>
        <dbReference type="ARBA" id="ARBA00008812"/>
    </source>
</evidence>
<proteinExistence type="inferred from homology"/>
<protein>
    <recommendedName>
        <fullName evidence="4">Lipid/polyisoprenoid-binding YceI-like domain-containing protein</fullName>
    </recommendedName>
</protein>
<comment type="similarity">
    <text evidence="1">Belongs to the UPF0312 family.</text>
</comment>